<evidence type="ECO:0000313" key="2">
    <source>
        <dbReference type="Proteomes" id="UP000253689"/>
    </source>
</evidence>
<dbReference type="RefSeq" id="WP_114564510.1">
    <property type="nucleotide sequence ID" value="NZ_CP031088.1"/>
</dbReference>
<sequence>MTDLHKKGIAKKLLLNVNLMLANKIYKNKLVNFIHKTPIKLNKILEKLEKINPNFYIQKATKKILAPIEKRIINIKQKVIQKINEQTRKVLSKFETKAIQKGQLLPFAYGSDVFLAVKIVPISVAG</sequence>
<reference evidence="2" key="1">
    <citation type="submission" date="2018-07" db="EMBL/GenBank/DDBJ databases">
        <title>Complete Genome Sequence of Spiroplasma phoeniceum.</title>
        <authorList>
            <person name="Davis R.E."/>
            <person name="Shao J.Y."/>
            <person name="Zhao Y."/>
            <person name="Silver A."/>
            <person name="Stump z."/>
            <person name="Gasparich G."/>
        </authorList>
    </citation>
    <scope>NUCLEOTIDE SEQUENCE [LARGE SCALE GENOMIC DNA]</scope>
    <source>
        <strain evidence="2">P40</strain>
    </source>
</reference>
<name>A0A345DN55_9MOLU</name>
<protein>
    <submittedName>
        <fullName evidence="1">Uncharacterized protein</fullName>
    </submittedName>
</protein>
<dbReference type="EMBL" id="CP031088">
    <property type="protein sequence ID" value="AXF95643.1"/>
    <property type="molecule type" value="Genomic_DNA"/>
</dbReference>
<dbReference type="Proteomes" id="UP000253689">
    <property type="component" value="Chromosome"/>
</dbReference>
<dbReference type="KEGG" id="sphh:SDAV_00652"/>
<proteinExistence type="predicted"/>
<organism evidence="1 2">
    <name type="scientific">Spiroplasma phoeniceum P40</name>
    <dbReference type="NCBI Taxonomy" id="1276259"/>
    <lineage>
        <taxon>Bacteria</taxon>
        <taxon>Bacillati</taxon>
        <taxon>Mycoplasmatota</taxon>
        <taxon>Mollicutes</taxon>
        <taxon>Entomoplasmatales</taxon>
        <taxon>Spiroplasmataceae</taxon>
        <taxon>Spiroplasma</taxon>
    </lineage>
</organism>
<gene>
    <name evidence="1" type="ORF">SDAV_00652</name>
</gene>
<dbReference type="AlphaFoldDB" id="A0A345DN55"/>
<evidence type="ECO:0000313" key="1">
    <source>
        <dbReference type="EMBL" id="AXF95643.1"/>
    </source>
</evidence>
<keyword evidence="2" id="KW-1185">Reference proteome</keyword>
<accession>A0A345DN55</accession>